<dbReference type="Gene3D" id="2.40.160.10">
    <property type="entry name" value="Porin"/>
    <property type="match status" value="1"/>
</dbReference>
<reference evidence="1 2" key="1">
    <citation type="submission" date="2015-11" db="EMBL/GenBank/DDBJ databases">
        <title>Expanding the genomic diversity of Burkholderia species for the development of highly accurate diagnostics.</title>
        <authorList>
            <person name="Sahl J."/>
            <person name="Keim P."/>
            <person name="Wagner D."/>
        </authorList>
    </citation>
    <scope>NUCLEOTIDE SEQUENCE [LARGE SCALE GENOMIC DNA]</scope>
    <source>
        <strain evidence="1 2">MSMB782WGS</strain>
    </source>
</reference>
<dbReference type="Proteomes" id="UP000065504">
    <property type="component" value="Unassembled WGS sequence"/>
</dbReference>
<dbReference type="SUPFAM" id="SSF56935">
    <property type="entry name" value="Porins"/>
    <property type="match status" value="1"/>
</dbReference>
<evidence type="ECO:0008006" key="3">
    <source>
        <dbReference type="Google" id="ProtNLM"/>
    </source>
</evidence>
<dbReference type="EMBL" id="LPLU01000072">
    <property type="protein sequence ID" value="KWK76694.1"/>
    <property type="molecule type" value="Genomic_DNA"/>
</dbReference>
<name>A0A108CL73_9BURK</name>
<dbReference type="RefSeq" id="WP_060234455.1">
    <property type="nucleotide sequence ID" value="NZ_LPLU01000072.1"/>
</dbReference>
<organism evidence="1 2">
    <name type="scientific">Burkholderia ubonensis</name>
    <dbReference type="NCBI Taxonomy" id="101571"/>
    <lineage>
        <taxon>Bacteria</taxon>
        <taxon>Pseudomonadati</taxon>
        <taxon>Pseudomonadota</taxon>
        <taxon>Betaproteobacteria</taxon>
        <taxon>Burkholderiales</taxon>
        <taxon>Burkholderiaceae</taxon>
        <taxon>Burkholderia</taxon>
        <taxon>Burkholderia cepacia complex</taxon>
    </lineage>
</organism>
<protein>
    <recommendedName>
        <fullName evidence="3">Porin</fullName>
    </recommendedName>
</protein>
<sequence>MSASFGCAYDMLTRGCQYDAIHDYIGPVIIASNGVNIGDNDIRVQNSVMYMIPDYYGLKPTVQYGFSNATGFANNNACSLGIGYEHGPPRWSAVYVQYNHPYMLNGIDGAWIDEATKAAGARRCRRSTTSWRRRSRRAERMIDCHGSSL</sequence>
<evidence type="ECO:0000313" key="2">
    <source>
        <dbReference type="Proteomes" id="UP000065504"/>
    </source>
</evidence>
<gene>
    <name evidence="1" type="ORF">WM16_11630</name>
</gene>
<dbReference type="InterPro" id="IPR023614">
    <property type="entry name" value="Porin_dom_sf"/>
</dbReference>
<dbReference type="AlphaFoldDB" id="A0A108CL73"/>
<evidence type="ECO:0000313" key="1">
    <source>
        <dbReference type="EMBL" id="KWK76694.1"/>
    </source>
</evidence>
<proteinExistence type="predicted"/>
<comment type="caution">
    <text evidence="1">The sequence shown here is derived from an EMBL/GenBank/DDBJ whole genome shotgun (WGS) entry which is preliminary data.</text>
</comment>
<accession>A0A108CL73</accession>